<dbReference type="OrthoDB" id="2269034at2759"/>
<name>A0A5C3QCZ3_9AGAR</name>
<dbReference type="Proteomes" id="UP000305067">
    <property type="component" value="Unassembled WGS sequence"/>
</dbReference>
<dbReference type="SUPFAM" id="SSF52047">
    <property type="entry name" value="RNI-like"/>
    <property type="match status" value="1"/>
</dbReference>
<dbReference type="Gene3D" id="3.80.10.10">
    <property type="entry name" value="Ribonuclease Inhibitor"/>
    <property type="match status" value="1"/>
</dbReference>
<reference evidence="1 2" key="1">
    <citation type="journal article" date="2019" name="Nat. Ecol. Evol.">
        <title>Megaphylogeny resolves global patterns of mushroom evolution.</title>
        <authorList>
            <person name="Varga T."/>
            <person name="Krizsan K."/>
            <person name="Foldi C."/>
            <person name="Dima B."/>
            <person name="Sanchez-Garcia M."/>
            <person name="Sanchez-Ramirez S."/>
            <person name="Szollosi G.J."/>
            <person name="Szarkandi J.G."/>
            <person name="Papp V."/>
            <person name="Albert L."/>
            <person name="Andreopoulos W."/>
            <person name="Angelini C."/>
            <person name="Antonin V."/>
            <person name="Barry K.W."/>
            <person name="Bougher N.L."/>
            <person name="Buchanan P."/>
            <person name="Buyck B."/>
            <person name="Bense V."/>
            <person name="Catcheside P."/>
            <person name="Chovatia M."/>
            <person name="Cooper J."/>
            <person name="Damon W."/>
            <person name="Desjardin D."/>
            <person name="Finy P."/>
            <person name="Geml J."/>
            <person name="Haridas S."/>
            <person name="Hughes K."/>
            <person name="Justo A."/>
            <person name="Karasinski D."/>
            <person name="Kautmanova I."/>
            <person name="Kiss B."/>
            <person name="Kocsube S."/>
            <person name="Kotiranta H."/>
            <person name="LaButti K.M."/>
            <person name="Lechner B.E."/>
            <person name="Liimatainen K."/>
            <person name="Lipzen A."/>
            <person name="Lukacs Z."/>
            <person name="Mihaltcheva S."/>
            <person name="Morgado L.N."/>
            <person name="Niskanen T."/>
            <person name="Noordeloos M.E."/>
            <person name="Ohm R.A."/>
            <person name="Ortiz-Santana B."/>
            <person name="Ovrebo C."/>
            <person name="Racz N."/>
            <person name="Riley R."/>
            <person name="Savchenko A."/>
            <person name="Shiryaev A."/>
            <person name="Soop K."/>
            <person name="Spirin V."/>
            <person name="Szebenyi C."/>
            <person name="Tomsovsky M."/>
            <person name="Tulloss R.E."/>
            <person name="Uehling J."/>
            <person name="Grigoriev I.V."/>
            <person name="Vagvolgyi C."/>
            <person name="Papp T."/>
            <person name="Martin F.M."/>
            <person name="Miettinen O."/>
            <person name="Hibbett D.S."/>
            <person name="Nagy L.G."/>
        </authorList>
    </citation>
    <scope>NUCLEOTIDE SEQUENCE [LARGE SCALE GENOMIC DNA]</scope>
    <source>
        <strain evidence="1 2">CBS 309.79</strain>
    </source>
</reference>
<protein>
    <submittedName>
        <fullName evidence="1">Uncharacterized protein</fullName>
    </submittedName>
</protein>
<dbReference type="Gene3D" id="1.20.1280.50">
    <property type="match status" value="1"/>
</dbReference>
<gene>
    <name evidence="1" type="ORF">BDV98DRAFT_570891</name>
</gene>
<evidence type="ECO:0000313" key="2">
    <source>
        <dbReference type="Proteomes" id="UP000305067"/>
    </source>
</evidence>
<evidence type="ECO:0000313" key="1">
    <source>
        <dbReference type="EMBL" id="TFK99416.1"/>
    </source>
</evidence>
<proteinExistence type="predicted"/>
<organism evidence="1 2">
    <name type="scientific">Pterulicium gracile</name>
    <dbReference type="NCBI Taxonomy" id="1884261"/>
    <lineage>
        <taxon>Eukaryota</taxon>
        <taxon>Fungi</taxon>
        <taxon>Dikarya</taxon>
        <taxon>Basidiomycota</taxon>
        <taxon>Agaricomycotina</taxon>
        <taxon>Agaricomycetes</taxon>
        <taxon>Agaricomycetidae</taxon>
        <taxon>Agaricales</taxon>
        <taxon>Pleurotineae</taxon>
        <taxon>Pterulaceae</taxon>
        <taxon>Pterulicium</taxon>
    </lineage>
</organism>
<dbReference type="STRING" id="1884261.A0A5C3QCZ3"/>
<dbReference type="EMBL" id="ML178833">
    <property type="protein sequence ID" value="TFK99416.1"/>
    <property type="molecule type" value="Genomic_DNA"/>
</dbReference>
<dbReference type="AlphaFoldDB" id="A0A5C3QCZ3"/>
<keyword evidence="2" id="KW-1185">Reference proteome</keyword>
<sequence>MALLPPEILAEIFRLASSPKRLYYNVKEAPWTTAQVCHRWRDICLSTPKLWAEFSAQRTLDLDLDRHLTPLRFLASTYLQRSLDSNLMITLDDVHPAHEDMCMQLLWLRRGSWKSFTIWFSEHPAETRSWFHRALLAHGSGADCVPLQALRVLAIHTLKPDLGAVRTQAVLEMFSNCPVLSYLSLGNMTCADLPAPSSFPDPLGRIRTFDAQLYNPKTVALLLPRLTNLTLLSLSLAKRPLCPQRTTFHLPHLLGLSIGGPAPLDFLDAFRTPSLRFLSLHKWNPGLLSLIQLSACRIRHLDIRVPDGATLLALLSQTPHLTHLHAALMWQSDIDIAISALQGGPSNQADGNVIATNPLCPQLSSLLLRDGQEAAVQRPHDKHILTSIADLVESRQSSSWPLKIARFTIRQSAATEEGMGTGIERLLDLGAQGVDVDVAYRLRARLPKSVLSDKPWRPMDPLLNEVRRALVTREELR</sequence>
<dbReference type="InterPro" id="IPR032675">
    <property type="entry name" value="LRR_dom_sf"/>
</dbReference>
<accession>A0A5C3QCZ3</accession>